<dbReference type="Gene3D" id="3.40.50.300">
    <property type="entry name" value="P-loop containing nucleotide triphosphate hydrolases"/>
    <property type="match status" value="3"/>
</dbReference>
<evidence type="ECO:0000256" key="6">
    <source>
        <dbReference type="ARBA" id="ARBA00022747"/>
    </source>
</evidence>
<dbReference type="CDD" id="cd18800">
    <property type="entry name" value="SF2_C_EcoR124I-like"/>
    <property type="match status" value="1"/>
</dbReference>
<dbReference type="SMART" id="SM00487">
    <property type="entry name" value="DEXDc"/>
    <property type="match status" value="1"/>
</dbReference>
<dbReference type="InterPro" id="IPR014001">
    <property type="entry name" value="Helicase_ATP-bd"/>
</dbReference>
<feature type="domain" description="Helicase ATP-binding" evidence="11">
    <location>
        <begin position="283"/>
        <end position="443"/>
    </location>
</feature>
<dbReference type="EC" id="3.1.21.3" evidence="3"/>
<dbReference type="PANTHER" id="PTHR30195">
    <property type="entry name" value="TYPE I SITE-SPECIFIC DEOXYRIBONUCLEASE PROTEIN SUBUNIT M AND R"/>
    <property type="match status" value="1"/>
</dbReference>
<evidence type="ECO:0000256" key="4">
    <source>
        <dbReference type="ARBA" id="ARBA00022722"/>
    </source>
</evidence>
<keyword evidence="9" id="KW-0067">ATP-binding</keyword>
<evidence type="ECO:0000256" key="8">
    <source>
        <dbReference type="ARBA" id="ARBA00022801"/>
    </source>
</evidence>
<dbReference type="GO" id="GO:0003677">
    <property type="term" value="F:DNA binding"/>
    <property type="evidence" value="ECO:0007669"/>
    <property type="project" value="UniProtKB-KW"/>
</dbReference>
<dbReference type="GO" id="GO:0120545">
    <property type="term" value="F:nucleic acid conformation isomerase activity"/>
    <property type="evidence" value="ECO:0007669"/>
    <property type="project" value="UniProtKB-ARBA"/>
</dbReference>
<organism evidence="12">
    <name type="scientific">Candidatus Methanogaster sp. ANME-2c ERB4</name>
    <dbReference type="NCBI Taxonomy" id="2759911"/>
    <lineage>
        <taxon>Archaea</taxon>
        <taxon>Methanobacteriati</taxon>
        <taxon>Methanobacteriota</taxon>
        <taxon>Stenosarchaea group</taxon>
        <taxon>Methanomicrobia</taxon>
        <taxon>Methanosarcinales</taxon>
        <taxon>ANME-2 cluster</taxon>
        <taxon>Candidatus Methanogasteraceae</taxon>
        <taxon>Candidatus Methanogaster</taxon>
    </lineage>
</organism>
<dbReference type="PANTHER" id="PTHR30195:SF15">
    <property type="entry name" value="TYPE I RESTRICTION ENZYME HINDI ENDONUCLEASE SUBUNIT"/>
    <property type="match status" value="1"/>
</dbReference>
<dbReference type="InterPro" id="IPR007409">
    <property type="entry name" value="Restrct_endonuc_type1_HsdR_N"/>
</dbReference>
<dbReference type="Gene3D" id="3.90.1570.50">
    <property type="match status" value="1"/>
</dbReference>
<evidence type="ECO:0000256" key="3">
    <source>
        <dbReference type="ARBA" id="ARBA00012654"/>
    </source>
</evidence>
<comment type="similarity">
    <text evidence="2">Belongs to the HsdR family.</text>
</comment>
<keyword evidence="6" id="KW-0680">Restriction system</keyword>
<dbReference type="AlphaFoldDB" id="A0A7G9YDT2"/>
<accession>A0A7G9YDT2</accession>
<keyword evidence="4" id="KW-0540">Nuclease</keyword>
<dbReference type="GO" id="GO:0009035">
    <property type="term" value="F:type I site-specific deoxyribonuclease activity"/>
    <property type="evidence" value="ECO:0007669"/>
    <property type="project" value="UniProtKB-EC"/>
</dbReference>
<proteinExistence type="inferred from homology"/>
<dbReference type="SUPFAM" id="SSF52540">
    <property type="entry name" value="P-loop containing nucleoside triphosphate hydrolases"/>
    <property type="match status" value="1"/>
</dbReference>
<dbReference type="InterPro" id="IPR027417">
    <property type="entry name" value="P-loop_NTPase"/>
</dbReference>
<dbReference type="EMBL" id="MT631170">
    <property type="protein sequence ID" value="QNO46166.1"/>
    <property type="molecule type" value="Genomic_DNA"/>
</dbReference>
<dbReference type="CDD" id="cd22332">
    <property type="entry name" value="HsdR_N"/>
    <property type="match status" value="1"/>
</dbReference>
<evidence type="ECO:0000259" key="11">
    <source>
        <dbReference type="PROSITE" id="PS51192"/>
    </source>
</evidence>
<dbReference type="PROSITE" id="PS51192">
    <property type="entry name" value="HELICASE_ATP_BIND_1"/>
    <property type="match status" value="1"/>
</dbReference>
<gene>
    <name evidence="12" type="ORF">LJAJCFKK_00017</name>
</gene>
<keyword evidence="5" id="KW-0547">Nucleotide-binding</keyword>
<dbReference type="GO" id="GO:0005524">
    <property type="term" value="F:ATP binding"/>
    <property type="evidence" value="ECO:0007669"/>
    <property type="project" value="UniProtKB-KW"/>
</dbReference>
<name>A0A7G9YDT2_9EURY</name>
<protein>
    <recommendedName>
        <fullName evidence="3">type I site-specific deoxyribonuclease</fullName>
        <ecNumber evidence="3">3.1.21.3</ecNumber>
    </recommendedName>
</protein>
<evidence type="ECO:0000256" key="5">
    <source>
        <dbReference type="ARBA" id="ARBA00022741"/>
    </source>
</evidence>
<evidence type="ECO:0000313" key="12">
    <source>
        <dbReference type="EMBL" id="QNO46166.1"/>
    </source>
</evidence>
<evidence type="ECO:0000256" key="9">
    <source>
        <dbReference type="ARBA" id="ARBA00022840"/>
    </source>
</evidence>
<evidence type="ECO:0000256" key="1">
    <source>
        <dbReference type="ARBA" id="ARBA00000851"/>
    </source>
</evidence>
<evidence type="ECO:0000256" key="7">
    <source>
        <dbReference type="ARBA" id="ARBA00022759"/>
    </source>
</evidence>
<dbReference type="Pfam" id="PF04313">
    <property type="entry name" value="HSDR_N"/>
    <property type="match status" value="1"/>
</dbReference>
<keyword evidence="8" id="KW-0378">Hydrolase</keyword>
<dbReference type="Pfam" id="PF22679">
    <property type="entry name" value="T1R_D3-like"/>
    <property type="match status" value="1"/>
</dbReference>
<dbReference type="GO" id="GO:0009307">
    <property type="term" value="P:DNA restriction-modification system"/>
    <property type="evidence" value="ECO:0007669"/>
    <property type="project" value="UniProtKB-KW"/>
</dbReference>
<dbReference type="CDD" id="cd18030">
    <property type="entry name" value="DEXHc_RE_I_HsdR"/>
    <property type="match status" value="1"/>
</dbReference>
<reference evidence="12" key="1">
    <citation type="submission" date="2020-06" db="EMBL/GenBank/DDBJ databases">
        <title>Unique genomic features of the anaerobic methanotrophic archaea.</title>
        <authorList>
            <person name="Chadwick G.L."/>
            <person name="Skennerton C.T."/>
            <person name="Laso-Perez R."/>
            <person name="Leu A.O."/>
            <person name="Speth D.R."/>
            <person name="Yu H."/>
            <person name="Morgan-Lang C."/>
            <person name="Hatzenpichler R."/>
            <person name="Goudeau D."/>
            <person name="Malmstrom R."/>
            <person name="Brazelton W.J."/>
            <person name="Woyke T."/>
            <person name="Hallam S.J."/>
            <person name="Tyson G.W."/>
            <person name="Wegener G."/>
            <person name="Boetius A."/>
            <person name="Orphan V."/>
        </authorList>
    </citation>
    <scope>NUCLEOTIDE SEQUENCE</scope>
</reference>
<keyword evidence="10" id="KW-0238">DNA-binding</keyword>
<comment type="catalytic activity">
    <reaction evidence="1">
        <text>Endonucleolytic cleavage of DNA to give random double-stranded fragments with terminal 5'-phosphates, ATP is simultaneously hydrolyzed.</text>
        <dbReference type="EC" id="3.1.21.3"/>
    </reaction>
</comment>
<dbReference type="InterPro" id="IPR040980">
    <property type="entry name" value="SWI2_SNF2"/>
</dbReference>
<keyword evidence="7" id="KW-0255">Endonuclease</keyword>
<dbReference type="InterPro" id="IPR055180">
    <property type="entry name" value="HsdR_RecA-like_helicase_dom_2"/>
</dbReference>
<dbReference type="Pfam" id="PF18766">
    <property type="entry name" value="SWI2_SNF2"/>
    <property type="match status" value="1"/>
</dbReference>
<evidence type="ECO:0000256" key="10">
    <source>
        <dbReference type="ARBA" id="ARBA00023125"/>
    </source>
</evidence>
<dbReference type="NCBIfam" id="TIGR00348">
    <property type="entry name" value="hsdR"/>
    <property type="match status" value="1"/>
</dbReference>
<dbReference type="InterPro" id="IPR051268">
    <property type="entry name" value="Type-I_R_enzyme_R_subunit"/>
</dbReference>
<sequence length="983" mass="113868">MSNALGGERYSVQKPLISYVREPSAEYKTSGGKKAFFDLGWDYISPDEALRLRGGKTGFVFRELFINQMQKLNPGFMDHLLAEELIKGLERIPPSIEGNLIAWEYLKGLKTVFVPNEKRERNVRFIDTEDIDRNTFHATDEFTFTNGSNTIRPDIVFLINGVPVLFAETKAAHKVEGIAEALDQIRRYHRECPELLSILQVYALTHIIRYYYSGTWNTSRKLLFNWKEEVKGDFETLVKVFFERKRIVRIITDFILFTRQDDELKKVVLRPHQMRAVDKLIERMEDKEKRRGLIWHTQGSGKTYTMIVTAQKIIENPLFENPTVIMLVDRNELESQLYNNLTAVGIEHLEVVKSKRHLRGLLSNDRRGLIVTMIHKFDGIPEKINTSENIFVLVDEAHRTTGGKLGNYLTGALPNATYIGFTGTPIDKTAYGKGTFIVFGKDDPPYGYMDKYSIAESIEDETTVPLHYTLAPNELWVDKETLEKEFLDLKDAEGMSDVEELNKVLEKAVTIRNMLKNKEMVEKVSKYVADHYKECVGPMGYKAFFVAVDREACALYKDELDKYLPKDYSRVVFSPAHNDLPELAKYHLSEVEEKQIRKDFIKPDELPKILIVTEKLLTGFDAPILYCMYLDKPMRDHVLLQAIARVNRPYEDDSGRKKPSGFVLDFVGIFDNLEKALAFDSQDIEGVIRDIGVLKVRFAELMKDTKEKYLILIDGKIPDKAVEAVLEHFRDEEKRHEYYKFFKEVSDIYDILSPDAFLRPYLEDIETLAKMCRILKEAYEPGIFIDREFSRKTAKLVQEHTKSSKIRSSLDLYEINEDTLKIIEESNASDTEKIFNLLRSIAKLVEDELSKSPYLISIGEKAELIAEIYKERQKSTQGTLEELKKIIKEINSARHEQAEREMPIEVFSIFWLLKKKDIDKPEEKANQMKGVLEKYPHWRRSEHHARKVKQELYKVLLQSGSNDIPEITEITRNIMKVIKSGAE</sequence>
<dbReference type="InterPro" id="IPR004473">
    <property type="entry name" value="Restrct_endonuc_typeI_HsdR"/>
</dbReference>
<evidence type="ECO:0000256" key="2">
    <source>
        <dbReference type="ARBA" id="ARBA00008598"/>
    </source>
</evidence>